<feature type="compositionally biased region" description="Basic and acidic residues" evidence="1">
    <location>
        <begin position="377"/>
        <end position="388"/>
    </location>
</feature>
<reference evidence="3 4" key="1">
    <citation type="journal article" date="2016" name="Nat. Commun.">
        <title>Thousands of microbial genomes shed light on interconnected biogeochemical processes in an aquifer system.</title>
        <authorList>
            <person name="Anantharaman K."/>
            <person name="Brown C.T."/>
            <person name="Hug L.A."/>
            <person name="Sharon I."/>
            <person name="Castelle C.J."/>
            <person name="Probst A.J."/>
            <person name="Thomas B.C."/>
            <person name="Singh A."/>
            <person name="Wilkins M.J."/>
            <person name="Karaoz U."/>
            <person name="Brodie E.L."/>
            <person name="Williams K.H."/>
            <person name="Hubbard S.S."/>
            <person name="Banfield J.F."/>
        </authorList>
    </citation>
    <scope>NUCLEOTIDE SEQUENCE [LARGE SCALE GENOMIC DNA]</scope>
</reference>
<name>A0A1G2DXY3_9BACT</name>
<comment type="caution">
    <text evidence="3">The sequence shown here is derived from an EMBL/GenBank/DDBJ whole genome shotgun (WGS) entry which is preliminary data.</text>
</comment>
<dbReference type="Proteomes" id="UP000178106">
    <property type="component" value="Unassembled WGS sequence"/>
</dbReference>
<feature type="transmembrane region" description="Helical" evidence="2">
    <location>
        <begin position="889"/>
        <end position="913"/>
    </location>
</feature>
<feature type="region of interest" description="Disordered" evidence="1">
    <location>
        <begin position="1409"/>
        <end position="1429"/>
    </location>
</feature>
<feature type="compositionally biased region" description="Low complexity" evidence="1">
    <location>
        <begin position="389"/>
        <end position="404"/>
    </location>
</feature>
<keyword evidence="2" id="KW-0812">Transmembrane</keyword>
<organism evidence="3 4">
    <name type="scientific">Candidatus Lloydbacteria bacterium RIFOXYC12_FULL_46_25</name>
    <dbReference type="NCBI Taxonomy" id="1798670"/>
    <lineage>
        <taxon>Bacteria</taxon>
        <taxon>Candidatus Lloydiibacteriota</taxon>
    </lineage>
</organism>
<keyword evidence="2" id="KW-1133">Transmembrane helix</keyword>
<feature type="region of interest" description="Disordered" evidence="1">
    <location>
        <begin position="1"/>
        <end position="46"/>
    </location>
</feature>
<evidence type="ECO:0000313" key="3">
    <source>
        <dbReference type="EMBL" id="OGZ18436.1"/>
    </source>
</evidence>
<evidence type="ECO:0000313" key="4">
    <source>
        <dbReference type="Proteomes" id="UP000178106"/>
    </source>
</evidence>
<protein>
    <submittedName>
        <fullName evidence="3">Uncharacterized protein</fullName>
    </submittedName>
</protein>
<feature type="transmembrane region" description="Helical" evidence="2">
    <location>
        <begin position="1108"/>
        <end position="1126"/>
    </location>
</feature>
<evidence type="ECO:0000256" key="1">
    <source>
        <dbReference type="SAM" id="MobiDB-lite"/>
    </source>
</evidence>
<dbReference type="EMBL" id="MHLU01000093">
    <property type="protein sequence ID" value="OGZ18436.1"/>
    <property type="molecule type" value="Genomic_DNA"/>
</dbReference>
<evidence type="ECO:0000256" key="2">
    <source>
        <dbReference type="SAM" id="Phobius"/>
    </source>
</evidence>
<accession>A0A1G2DXY3</accession>
<keyword evidence="2" id="KW-0472">Membrane</keyword>
<feature type="compositionally biased region" description="Polar residues" evidence="1">
    <location>
        <begin position="33"/>
        <end position="43"/>
    </location>
</feature>
<proteinExistence type="predicted"/>
<gene>
    <name evidence="3" type="ORF">A2494_02875</name>
</gene>
<feature type="region of interest" description="Disordered" evidence="1">
    <location>
        <begin position="377"/>
        <end position="404"/>
    </location>
</feature>
<sequence length="1586" mass="175206">MSSEKIPPIDGAEGGAEQEAETQEIARMHSPETPESTLVSQEAQYEEAKVIEPPQVIENVSEVVGIALPEKEEINMLGSVSRDLRRASMVLERIKALTPEQIKPREVALIDERTEYIENFIRETREVKDEATREGVAILRALPNAKEIEDAVSLDDEATIAELTLRKKDKDQPLSKEEESALFRSFKNRDRFFDQLKSLGIEKDSARELYHRMISEKSIELRSHIPTGVSSARRIAETTELIHQVPEIKASIEAEATTPARPEDVITPFLTPEVLAAIAELNAQPTDDEKEDLNALRDETDIEKMLKDIPETAWNYQTPNIDESASPEILEALKRDGIHVKEGKKLTALQALILRRNVLGKRGTDDIARTQARIAENARRKREAEAGREVSASPATTPLPEALPLSVPSVEGMTVEDLEVEEIVIPPVGEVSSPRTVEARRQKGRELLSWDDEPLGRTPEMRRQKGRELLGADVEELSLSQIKEQIILLEAQPSRTEEEEEKLKGLHWLYDNAEANGFRESGIDPDDVIKEIESLMPKAILSSESKVAIAQALKYIAPGDSQIMEKDEALALGTEEEREVRRAFEERWGNFMNALEALGIDPDVAEKVHLKFSKQLDAKALMSPSKEIEARVITEYSERFNIGKEVLENIPGFSELTSGQQLLVLENFKKTAAQDVSVEGLKTYKEDLAKSGFWGRAWKNMTKQYQLGKAKGAVAEEWREGGSKEALAMKRDTLEGLTKLALTQKEFDVIEKDGTLQMEFAREELFKGKELSDEEKNTLTRFNDAANRYANLDFTGMEGEKEDFRESVEKEYQTALESVTQIYAEYDTAAGVEWQHKVRSAVQMNRFFADNPELEKDLDRSAGMTALLSGMNTLTERGTIAGVGVGLRVGAVSMLGTAGLFVAAPFVGGFLGARRAKQSIAEKDLLARMGEYDTSDEKKHERSEIENMQGAKNVINEGDVAKNTIDAHMLINRLSSTLREINEVNETQTVERAKRDETGALLRNEKGEVIKEVVSKREQLLSSLDARIEYTKRKLEEELVNLGGTNTIRITAINDLMEALGRAESLVAFEDPHNKNLLTERLDNLLDIRKEKIEDNRKYLVRKEAAKGAALAVGFAAAGTGIGWAIRHGIDSGFFGGGAKLSEEVMSTGKTPSGDIPRVEGAAVPSLEKMNEFPGGGEYVRNFNDTISHVIGANTTRAPLSIEELYALRQTAGLEGPEGLNTEAHSILIAEMSKSKDALSNEAIERIMANYKNYVSGVIDTPSVEVAPPIDLESGSALSGTIAARVLESTPKVYAAESGDTLTSILKEHVSEVRALSSDGQENAIQNFLRSLSPEDLREIGVTDPDKIAIGQSLNLEKVVQLLHEKQVGGVDILKHAEILTTPKGEIFESGVMDQSGVATDAAPGIVQDAVTPSSPEAVTPPRETPGMLHMPSREEAVVGSGSDTSEHITSARVNWQSLPESTRLLEADTTAQQYLENDIATLYGPKSKFGYFPREWTSIAARNANAVLTQTKETDPSSLLSDADEIPPGYEWANVGKMQQYLREQGFTKENGFVPKEKESIAEFIKRAHAAKIMNEGPTRSVQGK</sequence>